<accession>A0A8C3X918</accession>
<evidence type="ECO:0000313" key="3">
    <source>
        <dbReference type="Proteomes" id="UP000694540"/>
    </source>
</evidence>
<dbReference type="GeneTree" id="ENSGT00960000189557"/>
<dbReference type="Ensembl" id="ENSCWAT00000026324.1">
    <property type="protein sequence ID" value="ENSCWAP00000024287.1"/>
    <property type="gene ID" value="ENSCWAG00000018478.1"/>
</dbReference>
<evidence type="ECO:0000313" key="2">
    <source>
        <dbReference type="Ensembl" id="ENSCWAP00000024287.1"/>
    </source>
</evidence>
<feature type="signal peptide" evidence="1">
    <location>
        <begin position="1"/>
        <end position="23"/>
    </location>
</feature>
<feature type="chain" id="PRO_5034879138" description="Secreted protein" evidence="1">
    <location>
        <begin position="24"/>
        <end position="143"/>
    </location>
</feature>
<proteinExistence type="predicted"/>
<protein>
    <recommendedName>
        <fullName evidence="4">Secreted protein</fullName>
    </recommendedName>
</protein>
<reference evidence="2" key="1">
    <citation type="submission" date="2025-08" db="UniProtKB">
        <authorList>
            <consortium name="Ensembl"/>
        </authorList>
    </citation>
    <scope>IDENTIFICATION</scope>
</reference>
<reference evidence="2" key="2">
    <citation type="submission" date="2025-09" db="UniProtKB">
        <authorList>
            <consortium name="Ensembl"/>
        </authorList>
    </citation>
    <scope>IDENTIFICATION</scope>
</reference>
<keyword evidence="1" id="KW-0732">Signal</keyword>
<evidence type="ECO:0000256" key="1">
    <source>
        <dbReference type="SAM" id="SignalP"/>
    </source>
</evidence>
<keyword evidence="3" id="KW-1185">Reference proteome</keyword>
<name>A0A8C3X918_9CETA</name>
<dbReference type="Proteomes" id="UP000694540">
    <property type="component" value="Unplaced"/>
</dbReference>
<evidence type="ECO:0008006" key="4">
    <source>
        <dbReference type="Google" id="ProtNLM"/>
    </source>
</evidence>
<sequence>MVLKTWAFLGLFILFSILVNSFAQSFKEFSLIEWRLYVQVCICAHRHCVCELVFPGLFLESNTQYYPSVTRTAQYLVLDLRTYQLNSQHASCLQLLNSTVNLQIVPRENGHVDPVSIQRPHMCHIRLDSEHTDTNQEFELRYR</sequence>
<organism evidence="2 3">
    <name type="scientific">Catagonus wagneri</name>
    <name type="common">Chacoan peccary</name>
    <dbReference type="NCBI Taxonomy" id="51154"/>
    <lineage>
        <taxon>Eukaryota</taxon>
        <taxon>Metazoa</taxon>
        <taxon>Chordata</taxon>
        <taxon>Craniata</taxon>
        <taxon>Vertebrata</taxon>
        <taxon>Euteleostomi</taxon>
        <taxon>Mammalia</taxon>
        <taxon>Eutheria</taxon>
        <taxon>Laurasiatheria</taxon>
        <taxon>Artiodactyla</taxon>
        <taxon>Suina</taxon>
        <taxon>Tayassuidae</taxon>
        <taxon>Catagonus</taxon>
    </lineage>
</organism>
<dbReference type="AlphaFoldDB" id="A0A8C3X918"/>